<organism evidence="1 2">
    <name type="scientific">Limosilactobacillus oris PB013-T2-3</name>
    <dbReference type="NCBI Taxonomy" id="908339"/>
    <lineage>
        <taxon>Bacteria</taxon>
        <taxon>Bacillati</taxon>
        <taxon>Bacillota</taxon>
        <taxon>Bacilli</taxon>
        <taxon>Lactobacillales</taxon>
        <taxon>Lactobacillaceae</taxon>
        <taxon>Limosilactobacillus</taxon>
    </lineage>
</organism>
<evidence type="ECO:0008006" key="3">
    <source>
        <dbReference type="Google" id="ProtNLM"/>
    </source>
</evidence>
<dbReference type="RefSeq" id="WP_004564496.1">
    <property type="nucleotide sequence ID" value="NZ_AEKL01000005.1"/>
</dbReference>
<dbReference type="EMBL" id="AEKL01000005">
    <property type="protein sequence ID" value="EFQ54105.1"/>
    <property type="molecule type" value="Genomic_DNA"/>
</dbReference>
<proteinExistence type="predicted"/>
<dbReference type="Gene3D" id="1.25.40.10">
    <property type="entry name" value="Tetratricopeptide repeat domain"/>
    <property type="match status" value="1"/>
</dbReference>
<dbReference type="InterPro" id="IPR011990">
    <property type="entry name" value="TPR-like_helical_dom_sf"/>
</dbReference>
<reference evidence="1 2" key="1">
    <citation type="submission" date="2010-10" db="EMBL/GenBank/DDBJ databases">
        <authorList>
            <person name="Durkin A.S."/>
            <person name="Madupu R."/>
            <person name="Torralba M."/>
            <person name="Gillis M."/>
            <person name="Methe B."/>
            <person name="Sutton G."/>
            <person name="Nelson K.E."/>
        </authorList>
    </citation>
    <scope>NUCLEOTIDE SEQUENCE [LARGE SCALE GENOMIC DNA]</scope>
    <source>
        <strain evidence="1 2">PB013-T2-3</strain>
    </source>
</reference>
<evidence type="ECO:0000313" key="1">
    <source>
        <dbReference type="EMBL" id="EFQ54105.1"/>
    </source>
</evidence>
<dbReference type="AlphaFoldDB" id="E3C5B9"/>
<protein>
    <recommendedName>
        <fullName evidence="3">Tetratricopeptide repeat protein</fullName>
    </recommendedName>
</protein>
<dbReference type="OrthoDB" id="227636at2"/>
<accession>E3C5B9</accession>
<gene>
    <name evidence="1" type="ORF">HMPREF9265_1645</name>
</gene>
<name>E3C5B9_9LACO</name>
<evidence type="ECO:0000313" key="2">
    <source>
        <dbReference type="Proteomes" id="UP000003070"/>
    </source>
</evidence>
<comment type="caution">
    <text evidence="1">The sequence shown here is derived from an EMBL/GenBank/DDBJ whole genome shotgun (WGS) entry which is preliminary data.</text>
</comment>
<sequence length="237" mass="27978">MTIAVLIVIMILIYHFTKKKKETKQHQIVQTIPVKNNVIPNPRRHLKEIKNYLKTTPPFRVEGNKRVNERTGHPLAKQSSIDRSKEQLHETLSFKSDNYYEEACYSHSHAIDNYLLGIELPYLDAGIVAYKQGDWDLAEKWWLSVLDIRPTNVTKKLEIMYRKQHRYKDIVTMYKKANLFVRKYDQLVHDDTYSSFKNLTVLEEENHTKSDQSIGVKDYPSKVDMEYVHLLQSAPKR</sequence>
<dbReference type="Proteomes" id="UP000003070">
    <property type="component" value="Unassembled WGS sequence"/>
</dbReference>